<feature type="non-terminal residue" evidence="1">
    <location>
        <position position="1"/>
    </location>
</feature>
<sequence length="55" mass="6372">WFRNDIEPESIYTKFLKVDAASAGALDIAVVTRYTSYYNKKMAPPPVFTFNDPRR</sequence>
<accession>A0A8S9TJY7</accession>
<organism evidence="1 2">
    <name type="scientific">Phytophthora infestans</name>
    <name type="common">Potato late blight agent</name>
    <name type="synonym">Botrytis infestans</name>
    <dbReference type="NCBI Taxonomy" id="4787"/>
    <lineage>
        <taxon>Eukaryota</taxon>
        <taxon>Sar</taxon>
        <taxon>Stramenopiles</taxon>
        <taxon>Oomycota</taxon>
        <taxon>Peronosporomycetes</taxon>
        <taxon>Peronosporales</taxon>
        <taxon>Peronosporaceae</taxon>
        <taxon>Phytophthora</taxon>
    </lineage>
</organism>
<dbReference type="AlphaFoldDB" id="A0A8S9TJY7"/>
<evidence type="ECO:0000313" key="2">
    <source>
        <dbReference type="Proteomes" id="UP000704712"/>
    </source>
</evidence>
<reference evidence="1" key="1">
    <citation type="submission" date="2020-03" db="EMBL/GenBank/DDBJ databases">
        <title>Hybrid Assembly of Korean Phytophthora infestans isolates.</title>
        <authorList>
            <person name="Prokchorchik M."/>
            <person name="Lee Y."/>
            <person name="Seo J."/>
            <person name="Cho J.-H."/>
            <person name="Park Y.-E."/>
            <person name="Jang D.-C."/>
            <person name="Im J.-S."/>
            <person name="Choi J.-G."/>
            <person name="Park H.-J."/>
            <person name="Lee G.-B."/>
            <person name="Lee Y.-G."/>
            <person name="Hong S.-Y."/>
            <person name="Cho K."/>
            <person name="Sohn K.H."/>
        </authorList>
    </citation>
    <scope>NUCLEOTIDE SEQUENCE</scope>
    <source>
        <strain evidence="1">KR_2_A2</strain>
    </source>
</reference>
<proteinExistence type="predicted"/>
<gene>
    <name evidence="1" type="ORF">GN958_ATG22515</name>
</gene>
<evidence type="ECO:0000313" key="1">
    <source>
        <dbReference type="EMBL" id="KAF4128293.1"/>
    </source>
</evidence>
<dbReference type="EMBL" id="JAACNO010003139">
    <property type="protein sequence ID" value="KAF4128293.1"/>
    <property type="molecule type" value="Genomic_DNA"/>
</dbReference>
<comment type="caution">
    <text evidence="1">The sequence shown here is derived from an EMBL/GenBank/DDBJ whole genome shotgun (WGS) entry which is preliminary data.</text>
</comment>
<name>A0A8S9TJY7_PHYIN</name>
<dbReference type="Proteomes" id="UP000704712">
    <property type="component" value="Unassembled WGS sequence"/>
</dbReference>
<protein>
    <submittedName>
        <fullName evidence="1">Uncharacterized protein</fullName>
    </submittedName>
</protein>